<proteinExistence type="predicted"/>
<dbReference type="AlphaFoldDB" id="A0AAD6NG91"/>
<name>A0AAD6NG91_DREDA</name>
<organism evidence="2 3">
    <name type="scientific">Drechslerella dactyloides</name>
    <name type="common">Nematode-trapping fungus</name>
    <name type="synonym">Arthrobotrys dactyloides</name>
    <dbReference type="NCBI Taxonomy" id="74499"/>
    <lineage>
        <taxon>Eukaryota</taxon>
        <taxon>Fungi</taxon>
        <taxon>Dikarya</taxon>
        <taxon>Ascomycota</taxon>
        <taxon>Pezizomycotina</taxon>
        <taxon>Orbiliomycetes</taxon>
        <taxon>Orbiliales</taxon>
        <taxon>Orbiliaceae</taxon>
        <taxon>Drechslerella</taxon>
    </lineage>
</organism>
<feature type="signal peptide" evidence="1">
    <location>
        <begin position="1"/>
        <end position="20"/>
    </location>
</feature>
<keyword evidence="3" id="KW-1185">Reference proteome</keyword>
<reference evidence="2" key="1">
    <citation type="submission" date="2023-01" db="EMBL/GenBank/DDBJ databases">
        <title>The chitinases involved in constricting ring structure development in the nematode-trapping fungus Drechslerella dactyloides.</title>
        <authorList>
            <person name="Wang R."/>
            <person name="Zhang L."/>
            <person name="Tang P."/>
            <person name="Li S."/>
            <person name="Liang L."/>
        </authorList>
    </citation>
    <scope>NUCLEOTIDE SEQUENCE</scope>
    <source>
        <strain evidence="2">YMF1.00031</strain>
    </source>
</reference>
<comment type="caution">
    <text evidence="2">The sequence shown here is derived from an EMBL/GenBank/DDBJ whole genome shotgun (WGS) entry which is preliminary data.</text>
</comment>
<gene>
    <name evidence="2" type="ORF">Dda_7964</name>
</gene>
<keyword evidence="1" id="KW-0732">Signal</keyword>
<accession>A0AAD6NG91</accession>
<dbReference type="Proteomes" id="UP001221413">
    <property type="component" value="Unassembled WGS sequence"/>
</dbReference>
<feature type="chain" id="PRO_5042228090" evidence="1">
    <location>
        <begin position="21"/>
        <end position="356"/>
    </location>
</feature>
<dbReference type="EMBL" id="JAQGDS010000011">
    <property type="protein sequence ID" value="KAJ6257079.1"/>
    <property type="molecule type" value="Genomic_DNA"/>
</dbReference>
<evidence type="ECO:0000313" key="2">
    <source>
        <dbReference type="EMBL" id="KAJ6257079.1"/>
    </source>
</evidence>
<sequence>MHKLLDSAVLILGTAAAVSGSILKPRACAADLCYRAVIATQFPDRGYRDCTSYWRTTYTPPTVTIASTVTVPTTFTNQPSVTRTDTIHITVVSTVPSTQSITLPTTFTSTVTVDGPFFKRQEPGNVIPTHASACSGKVRYSSACSCIGVPSVITVTAETPTTFVTVSETTTVTEDHDPITVATVQFPITDATVTTTAVTQTTIYTGPTETVTMFALQVASGPQFYVNQYLKRKQYTGDTLSLEVTTDPTKAERILLHSNGRMRINADFWPYMLYAGGVPTNINNVIFGAAQNFQFGMSPLTCGFNWDYTVTCWSAPNFNTFGIAYGNLQWGRNAGEVSSVGGMVVGLRAIRPPGIA</sequence>
<evidence type="ECO:0000256" key="1">
    <source>
        <dbReference type="SAM" id="SignalP"/>
    </source>
</evidence>
<protein>
    <submittedName>
        <fullName evidence="2">Uncharacterized protein</fullName>
    </submittedName>
</protein>
<evidence type="ECO:0000313" key="3">
    <source>
        <dbReference type="Proteomes" id="UP001221413"/>
    </source>
</evidence>